<keyword evidence="5" id="KW-0411">Iron-sulfur</keyword>
<keyword evidence="8" id="KW-1185">Reference proteome</keyword>
<dbReference type="Pfam" id="PF12838">
    <property type="entry name" value="Fer4_7"/>
    <property type="match status" value="1"/>
</dbReference>
<dbReference type="RefSeq" id="WP_011974066.1">
    <property type="nucleotide sequence ID" value="NC_009635.1"/>
</dbReference>
<dbReference type="GeneID" id="5327486"/>
<evidence type="ECO:0000256" key="2">
    <source>
        <dbReference type="ARBA" id="ARBA00022723"/>
    </source>
</evidence>
<dbReference type="GO" id="GO:0051539">
    <property type="term" value="F:4 iron, 4 sulfur cluster binding"/>
    <property type="evidence" value="ECO:0007669"/>
    <property type="project" value="UniProtKB-KW"/>
</dbReference>
<dbReference type="SUPFAM" id="SSF54862">
    <property type="entry name" value="4Fe-4S ferredoxins"/>
    <property type="match status" value="1"/>
</dbReference>
<gene>
    <name evidence="7" type="ordered locus">Maeo_1358</name>
</gene>
<dbReference type="PROSITE" id="PS00198">
    <property type="entry name" value="4FE4S_FER_1"/>
    <property type="match status" value="2"/>
</dbReference>
<reference evidence="7" key="1">
    <citation type="submission" date="2007-06" db="EMBL/GenBank/DDBJ databases">
        <title>Complete sequence of Methanococcus aeolicus Nankai-3.</title>
        <authorList>
            <consortium name="US DOE Joint Genome Institute"/>
            <person name="Copeland A."/>
            <person name="Lucas S."/>
            <person name="Lapidus A."/>
            <person name="Barry K."/>
            <person name="Glavina del Rio T."/>
            <person name="Dalin E."/>
            <person name="Tice H."/>
            <person name="Pitluck S."/>
            <person name="Chain P."/>
            <person name="Malfatti S."/>
            <person name="Shin M."/>
            <person name="Vergez L."/>
            <person name="Schmutz J."/>
            <person name="Larimer F."/>
            <person name="Land M."/>
            <person name="Hauser L."/>
            <person name="Kyrpides N."/>
            <person name="Lykidis A."/>
            <person name="Sieprawska-Lupa M."/>
            <person name="Whitman W.B."/>
            <person name="Richardson P."/>
        </authorList>
    </citation>
    <scope>NUCLEOTIDE SEQUENCE [LARGE SCALE GENOMIC DNA]</scope>
    <source>
        <strain evidence="7">Nankai-3</strain>
    </source>
</reference>
<dbReference type="HOGENOM" id="CLU_108340_0_0_2"/>
<dbReference type="InterPro" id="IPR017900">
    <property type="entry name" value="4Fe4S_Fe_S_CS"/>
</dbReference>
<evidence type="ECO:0000313" key="8">
    <source>
        <dbReference type="Proteomes" id="UP000001106"/>
    </source>
</evidence>
<dbReference type="eggNOG" id="arCOG01543">
    <property type="taxonomic scope" value="Archaea"/>
</dbReference>
<keyword evidence="3" id="KW-0677">Repeat</keyword>
<dbReference type="PANTHER" id="PTHR10849:SF35">
    <property type="entry name" value="FORMATE HYDROGENLYASE SUBUNIT 6-RELATED"/>
    <property type="match status" value="1"/>
</dbReference>
<keyword evidence="1" id="KW-0004">4Fe-4S</keyword>
<evidence type="ECO:0000256" key="3">
    <source>
        <dbReference type="ARBA" id="ARBA00022737"/>
    </source>
</evidence>
<evidence type="ECO:0000256" key="1">
    <source>
        <dbReference type="ARBA" id="ARBA00022485"/>
    </source>
</evidence>
<dbReference type="PANTHER" id="PTHR10849">
    <property type="entry name" value="NADH DEHYDROGENASE UBIQUINONE IRON-SULFUR PROTEIN 8, MITOCHONDRIAL"/>
    <property type="match status" value="1"/>
</dbReference>
<dbReference type="AlphaFoldDB" id="A6UWR2"/>
<accession>A6UWR2</accession>
<dbReference type="GO" id="GO:0003954">
    <property type="term" value="F:NADH dehydrogenase activity"/>
    <property type="evidence" value="ECO:0007669"/>
    <property type="project" value="TreeGrafter"/>
</dbReference>
<organism evidence="7 8">
    <name type="scientific">Methanococcus aeolicus (strain ATCC BAA-1280 / DSM 17508 / OCM 812 / Nankai-3)</name>
    <dbReference type="NCBI Taxonomy" id="419665"/>
    <lineage>
        <taxon>Archaea</taxon>
        <taxon>Methanobacteriati</taxon>
        <taxon>Methanobacteriota</taxon>
        <taxon>Methanomada group</taxon>
        <taxon>Methanococci</taxon>
        <taxon>Methanococcales</taxon>
        <taxon>Methanococcaceae</taxon>
        <taxon>Methanococcus</taxon>
    </lineage>
</organism>
<dbReference type="Proteomes" id="UP000001106">
    <property type="component" value="Chromosome"/>
</dbReference>
<dbReference type="InterPro" id="IPR010226">
    <property type="entry name" value="NADH_quinone_OxRdtase_chainI"/>
</dbReference>
<evidence type="ECO:0000313" key="7">
    <source>
        <dbReference type="EMBL" id="ABR56934.1"/>
    </source>
</evidence>
<dbReference type="EMBL" id="CP000743">
    <property type="protein sequence ID" value="ABR56934.1"/>
    <property type="molecule type" value="Genomic_DNA"/>
</dbReference>
<name>A6UWR2_META3</name>
<proteinExistence type="predicted"/>
<keyword evidence="4" id="KW-0408">Iron</keyword>
<keyword evidence="2" id="KW-0479">Metal-binding</keyword>
<dbReference type="NCBIfam" id="NF004914">
    <property type="entry name" value="PRK06273.1"/>
    <property type="match status" value="1"/>
</dbReference>
<dbReference type="PROSITE" id="PS51379">
    <property type="entry name" value="4FE4S_FER_2"/>
    <property type="match status" value="2"/>
</dbReference>
<feature type="domain" description="4Fe-4S ferredoxin-type" evidence="6">
    <location>
        <begin position="46"/>
        <end position="75"/>
    </location>
</feature>
<evidence type="ECO:0000256" key="4">
    <source>
        <dbReference type="ARBA" id="ARBA00023004"/>
    </source>
</evidence>
<evidence type="ECO:0000259" key="6">
    <source>
        <dbReference type="PROSITE" id="PS51379"/>
    </source>
</evidence>
<dbReference type="InterPro" id="IPR017896">
    <property type="entry name" value="4Fe4S_Fe-S-bd"/>
</dbReference>
<feature type="domain" description="4Fe-4S ferredoxin-type" evidence="6">
    <location>
        <begin position="88"/>
        <end position="119"/>
    </location>
</feature>
<dbReference type="GO" id="GO:0046872">
    <property type="term" value="F:metal ion binding"/>
    <property type="evidence" value="ECO:0007669"/>
    <property type="project" value="UniProtKB-KW"/>
</dbReference>
<evidence type="ECO:0000256" key="5">
    <source>
        <dbReference type="ARBA" id="ARBA00023014"/>
    </source>
</evidence>
<sequence>MESPSLKNFARIIVSGIYENLERVVFGTDSYTSVEMTNNILSGVELPNMVFKELCIGCEGCANICPTKAIEMVETEPVQLTKTYTKNSIPKIDAEQCVFCLYCNDFCPVFSVFNEISPIHPRHVGDYNEDGTLSVAVDLKKLLERPVDIPEEQLKKISTILSVNLSKMVKSEKNNE</sequence>
<dbReference type="OrthoDB" id="2837at2157"/>
<dbReference type="GO" id="GO:0009060">
    <property type="term" value="P:aerobic respiration"/>
    <property type="evidence" value="ECO:0007669"/>
    <property type="project" value="TreeGrafter"/>
</dbReference>
<dbReference type="KEGG" id="mae:Maeo_1358"/>
<protein>
    <submittedName>
        <fullName evidence="7">4Fe-4S ferredoxin iron-sulfur binding domain protein</fullName>
    </submittedName>
</protein>
<dbReference type="Gene3D" id="3.30.70.3270">
    <property type="match status" value="1"/>
</dbReference>
<dbReference type="STRING" id="419665.Maeo_1358"/>
<dbReference type="GO" id="GO:0016020">
    <property type="term" value="C:membrane"/>
    <property type="evidence" value="ECO:0007669"/>
    <property type="project" value="InterPro"/>
</dbReference>